<accession>A0AA37TRU6</accession>
<feature type="chain" id="PRO_5041452657" description="Outer membrane protein beta-barrel domain-containing protein" evidence="1">
    <location>
        <begin position="27"/>
        <end position="198"/>
    </location>
</feature>
<dbReference type="EMBL" id="BSPO01000003">
    <property type="protein sequence ID" value="GLS84090.1"/>
    <property type="molecule type" value="Genomic_DNA"/>
</dbReference>
<dbReference type="Proteomes" id="UP001157439">
    <property type="component" value="Unassembled WGS sequence"/>
</dbReference>
<organism evidence="2 3">
    <name type="scientific">Paraferrimonas haliotis</name>
    <dbReference type="NCBI Taxonomy" id="2013866"/>
    <lineage>
        <taxon>Bacteria</taxon>
        <taxon>Pseudomonadati</taxon>
        <taxon>Pseudomonadota</taxon>
        <taxon>Gammaproteobacteria</taxon>
        <taxon>Alteromonadales</taxon>
        <taxon>Ferrimonadaceae</taxon>
        <taxon>Paraferrimonas</taxon>
    </lineage>
</organism>
<proteinExistence type="predicted"/>
<evidence type="ECO:0008006" key="4">
    <source>
        <dbReference type="Google" id="ProtNLM"/>
    </source>
</evidence>
<dbReference type="RefSeq" id="WP_095498424.1">
    <property type="nucleotide sequence ID" value="NZ_BSPO01000003.1"/>
</dbReference>
<feature type="signal peptide" evidence="1">
    <location>
        <begin position="1"/>
        <end position="26"/>
    </location>
</feature>
<name>A0AA37TRU6_9GAMM</name>
<sequence>MRLKALYVLRILACLLFGLCSCTASAAAKCATTANATRANQWRNTIGLAANNDTVSVYFTNNNPNHFGAFVSLDYGLNQVDSAQIHNPHYMATSNEQLELTSERHLHIGSSLGASYALSNKLFVIAGASIASQDEYRVFYDNNRRHFGSAYDGKSYEHTYHRLKVGTFAGIGSDFRRFSLMAKYDTTYGLMAAVGYRF</sequence>
<evidence type="ECO:0000256" key="1">
    <source>
        <dbReference type="SAM" id="SignalP"/>
    </source>
</evidence>
<reference evidence="2 3" key="1">
    <citation type="journal article" date="2014" name="Int. J. Syst. Evol. Microbiol.">
        <title>Complete genome sequence of Corynebacterium casei LMG S-19264T (=DSM 44701T), isolated from a smear-ripened cheese.</title>
        <authorList>
            <consortium name="US DOE Joint Genome Institute (JGI-PGF)"/>
            <person name="Walter F."/>
            <person name="Albersmeier A."/>
            <person name="Kalinowski J."/>
            <person name="Ruckert C."/>
        </authorList>
    </citation>
    <scope>NUCLEOTIDE SEQUENCE [LARGE SCALE GENOMIC DNA]</scope>
    <source>
        <strain evidence="2 3">NBRC 112785</strain>
    </source>
</reference>
<dbReference type="PROSITE" id="PS51257">
    <property type="entry name" value="PROKAR_LIPOPROTEIN"/>
    <property type="match status" value="1"/>
</dbReference>
<protein>
    <recommendedName>
        <fullName evidence="4">Outer membrane protein beta-barrel domain-containing protein</fullName>
    </recommendedName>
</protein>
<evidence type="ECO:0000313" key="3">
    <source>
        <dbReference type="Proteomes" id="UP001157439"/>
    </source>
</evidence>
<gene>
    <name evidence="2" type="ORF">GCM10007894_20670</name>
</gene>
<evidence type="ECO:0000313" key="2">
    <source>
        <dbReference type="EMBL" id="GLS84090.1"/>
    </source>
</evidence>
<keyword evidence="3" id="KW-1185">Reference proteome</keyword>
<keyword evidence="1" id="KW-0732">Signal</keyword>
<comment type="caution">
    <text evidence="2">The sequence shown here is derived from an EMBL/GenBank/DDBJ whole genome shotgun (WGS) entry which is preliminary data.</text>
</comment>
<dbReference type="AlphaFoldDB" id="A0AA37TRU6"/>